<sequence>MARSETSPAKRSDVLRDLLEEIEVQRLKKQEEVRDCPLPRLKRFTQQELADEACPTYKNLLVGRSLRMPSRQTLTRIANYLECSSTQRNNLLLAARYLPENLELEGDALQLALEQARHLMCTLPYPAMLVTHSLHVEAFNELFQRLFELPPLNTLPHTQRHVFSFFFRHDLPMRERSTFNDEATLVWQAGVSRSIHLFKHNNRLYQFEPWYQELVEQFCAIADIRQYWDRTPALPAKQGAPSKLILSRNALTEDWQPIQLQHIRISVCTHTYPCIMALLPLDEPARELFTSLGTAPAAELMRLV</sequence>
<dbReference type="KEGG" id="kbs:EPA93_11670"/>
<dbReference type="PANTHER" id="PTHR35010">
    <property type="entry name" value="BLL4672 PROTEIN-RELATED"/>
    <property type="match status" value="1"/>
</dbReference>
<protein>
    <recommendedName>
        <fullName evidence="1">MmyB-like transcription regulator ligand binding domain-containing protein</fullName>
    </recommendedName>
</protein>
<reference evidence="2 3" key="1">
    <citation type="submission" date="2019-01" db="EMBL/GenBank/DDBJ databases">
        <title>Ktedonosporobacter rubrisoli SCAWS-G2.</title>
        <authorList>
            <person name="Huang Y."/>
            <person name="Yan B."/>
        </authorList>
    </citation>
    <scope>NUCLEOTIDE SEQUENCE [LARGE SCALE GENOMIC DNA]</scope>
    <source>
        <strain evidence="2 3">SCAWS-G2</strain>
    </source>
</reference>
<dbReference type="PANTHER" id="PTHR35010:SF4">
    <property type="entry name" value="BLL5781 PROTEIN"/>
    <property type="match status" value="1"/>
</dbReference>
<dbReference type="InterPro" id="IPR041413">
    <property type="entry name" value="MLTR_LBD"/>
</dbReference>
<gene>
    <name evidence="2" type="ORF">EPA93_11670</name>
</gene>
<organism evidence="2 3">
    <name type="scientific">Ktedonosporobacter rubrisoli</name>
    <dbReference type="NCBI Taxonomy" id="2509675"/>
    <lineage>
        <taxon>Bacteria</taxon>
        <taxon>Bacillati</taxon>
        <taxon>Chloroflexota</taxon>
        <taxon>Ktedonobacteria</taxon>
        <taxon>Ktedonobacterales</taxon>
        <taxon>Ktedonosporobacteraceae</taxon>
        <taxon>Ktedonosporobacter</taxon>
    </lineage>
</organism>
<evidence type="ECO:0000313" key="3">
    <source>
        <dbReference type="Proteomes" id="UP000290365"/>
    </source>
</evidence>
<name>A0A4P6JPD7_KTERU</name>
<evidence type="ECO:0000313" key="2">
    <source>
        <dbReference type="EMBL" id="QBD76626.1"/>
    </source>
</evidence>
<accession>A0A4P6JPD7</accession>
<evidence type="ECO:0000259" key="1">
    <source>
        <dbReference type="Pfam" id="PF17765"/>
    </source>
</evidence>
<dbReference type="Gene3D" id="3.30.450.180">
    <property type="match status" value="1"/>
</dbReference>
<dbReference type="Proteomes" id="UP000290365">
    <property type="component" value="Chromosome"/>
</dbReference>
<dbReference type="RefSeq" id="WP_129887585.1">
    <property type="nucleotide sequence ID" value="NZ_CP035758.1"/>
</dbReference>
<dbReference type="AlphaFoldDB" id="A0A4P6JPD7"/>
<feature type="domain" description="MmyB-like transcription regulator ligand binding" evidence="1">
    <location>
        <begin position="116"/>
        <end position="237"/>
    </location>
</feature>
<dbReference type="EMBL" id="CP035758">
    <property type="protein sequence ID" value="QBD76626.1"/>
    <property type="molecule type" value="Genomic_DNA"/>
</dbReference>
<dbReference type="Pfam" id="PF17765">
    <property type="entry name" value="MLTR_LBD"/>
    <property type="match status" value="1"/>
</dbReference>
<proteinExistence type="predicted"/>
<dbReference type="OrthoDB" id="144184at2"/>
<keyword evidence="3" id="KW-1185">Reference proteome</keyword>